<dbReference type="InterPro" id="IPR002347">
    <property type="entry name" value="SDR_fam"/>
</dbReference>
<comment type="similarity">
    <text evidence="1">Belongs to the short-chain dehydrogenases/reductases (SDR) family.</text>
</comment>
<dbReference type="Pfam" id="PF13561">
    <property type="entry name" value="adh_short_C2"/>
    <property type="match status" value="1"/>
</dbReference>
<dbReference type="PRINTS" id="PR00081">
    <property type="entry name" value="GDHRDH"/>
</dbReference>
<dbReference type="EMBL" id="CP031320">
    <property type="protein sequence ID" value="AXK34078.1"/>
    <property type="molecule type" value="Genomic_DNA"/>
</dbReference>
<dbReference type="Gene3D" id="3.40.50.720">
    <property type="entry name" value="NAD(P)-binding Rossmann-like Domain"/>
    <property type="match status" value="1"/>
</dbReference>
<name>A0A345XR12_9ACTN</name>
<evidence type="ECO:0000256" key="2">
    <source>
        <dbReference type="ARBA" id="ARBA00023002"/>
    </source>
</evidence>
<dbReference type="RefSeq" id="WP_208879310.1">
    <property type="nucleotide sequence ID" value="NZ_CP031320.1"/>
</dbReference>
<accession>A0A345XR12</accession>
<evidence type="ECO:0000313" key="3">
    <source>
        <dbReference type="EMBL" id="AXK34078.1"/>
    </source>
</evidence>
<gene>
    <name evidence="3" type="ORF">DVA86_16840</name>
</gene>
<organism evidence="3 4">
    <name type="scientific">Streptomyces armeniacus</name>
    <dbReference type="NCBI Taxonomy" id="83291"/>
    <lineage>
        <taxon>Bacteria</taxon>
        <taxon>Bacillati</taxon>
        <taxon>Actinomycetota</taxon>
        <taxon>Actinomycetes</taxon>
        <taxon>Kitasatosporales</taxon>
        <taxon>Streptomycetaceae</taxon>
        <taxon>Streptomyces</taxon>
    </lineage>
</organism>
<reference evidence="3 4" key="1">
    <citation type="submission" date="2018-07" db="EMBL/GenBank/DDBJ databases">
        <title>Draft genome of the type strain Streptomyces armeniacus ATCC 15676.</title>
        <authorList>
            <person name="Labana P."/>
            <person name="Gosse J.T."/>
            <person name="Boddy C.N."/>
        </authorList>
    </citation>
    <scope>NUCLEOTIDE SEQUENCE [LARGE SCALE GENOMIC DNA]</scope>
    <source>
        <strain evidence="3 4">ATCC 15676</strain>
    </source>
</reference>
<protein>
    <submittedName>
        <fullName evidence="3">SDR family NAD(P)-dependent oxidoreductase</fullName>
    </submittedName>
</protein>
<keyword evidence="4" id="KW-1185">Reference proteome</keyword>
<dbReference type="FunFam" id="3.40.50.720:FF:000084">
    <property type="entry name" value="Short-chain dehydrogenase reductase"/>
    <property type="match status" value="1"/>
</dbReference>
<evidence type="ECO:0000313" key="4">
    <source>
        <dbReference type="Proteomes" id="UP000254425"/>
    </source>
</evidence>
<sequence length="249" mass="25444">MGQFNGKGAVVTGGTRGIGRGIVERLAAEGATVLFNYARSAEAAADVERAAAGGAAGGKAYGVRIDLARQGAAGELMAAADEVLDGLDILVNNAAAEFAPTPLADTDEELYDTVMTVNARSTFLTMRHAARTMRDNGRIINISTLNTTRPAPGNAPYVASKGAVEQLTKVAAVELGPRGITVNAVCPGATDTDLLRGTNPADALEQVVRITPLGRLGQPDDIAAVVAMLAGPDGRWLTGQIIHATGGIG</sequence>
<dbReference type="GO" id="GO:0016491">
    <property type="term" value="F:oxidoreductase activity"/>
    <property type="evidence" value="ECO:0007669"/>
    <property type="project" value="UniProtKB-KW"/>
</dbReference>
<dbReference type="SUPFAM" id="SSF51735">
    <property type="entry name" value="NAD(P)-binding Rossmann-fold domains"/>
    <property type="match status" value="1"/>
</dbReference>
<dbReference type="PANTHER" id="PTHR43639">
    <property type="entry name" value="OXIDOREDUCTASE, SHORT-CHAIN DEHYDROGENASE/REDUCTASE FAMILY (AFU_ORTHOLOGUE AFUA_5G02870)"/>
    <property type="match status" value="1"/>
</dbReference>
<proteinExistence type="inferred from homology"/>
<dbReference type="PRINTS" id="PR00080">
    <property type="entry name" value="SDRFAMILY"/>
</dbReference>
<dbReference type="KEGG" id="sarm:DVA86_16840"/>
<dbReference type="PANTHER" id="PTHR43639:SF1">
    <property type="entry name" value="SHORT-CHAIN DEHYDROGENASE_REDUCTASE FAMILY PROTEIN"/>
    <property type="match status" value="1"/>
</dbReference>
<keyword evidence="2" id="KW-0560">Oxidoreductase</keyword>
<dbReference type="AlphaFoldDB" id="A0A345XR12"/>
<dbReference type="InterPro" id="IPR036291">
    <property type="entry name" value="NAD(P)-bd_dom_sf"/>
</dbReference>
<dbReference type="Proteomes" id="UP000254425">
    <property type="component" value="Chromosome"/>
</dbReference>
<evidence type="ECO:0000256" key="1">
    <source>
        <dbReference type="ARBA" id="ARBA00006484"/>
    </source>
</evidence>